<keyword evidence="3" id="KW-0812">Transmembrane</keyword>
<feature type="transmembrane region" description="Helical" evidence="3">
    <location>
        <begin position="688"/>
        <end position="714"/>
    </location>
</feature>
<dbReference type="Proteomes" id="UP001227126">
    <property type="component" value="Unassembled WGS sequence"/>
</dbReference>
<dbReference type="RefSeq" id="WP_284487571.1">
    <property type="nucleotide sequence ID" value="NZ_JASNJE010000045.1"/>
</dbReference>
<dbReference type="InterPro" id="IPR015854">
    <property type="entry name" value="ABC_transpr_LolD-like"/>
</dbReference>
<evidence type="ECO:0000259" key="4">
    <source>
        <dbReference type="PROSITE" id="PS50893"/>
    </source>
</evidence>
<feature type="transmembrane region" description="Helical" evidence="3">
    <location>
        <begin position="765"/>
        <end position="788"/>
    </location>
</feature>
<keyword evidence="6" id="KW-1185">Reference proteome</keyword>
<keyword evidence="3" id="KW-0472">Membrane</keyword>
<feature type="domain" description="ABC transporter" evidence="4">
    <location>
        <begin position="8"/>
        <end position="254"/>
    </location>
</feature>
<keyword evidence="3" id="KW-1133">Transmembrane helix</keyword>
<dbReference type="PROSITE" id="PS50893">
    <property type="entry name" value="ABC_TRANSPORTER_2"/>
    <property type="match status" value="1"/>
</dbReference>
<dbReference type="PANTHER" id="PTHR24220">
    <property type="entry name" value="IMPORT ATP-BINDING PROTEIN"/>
    <property type="match status" value="1"/>
</dbReference>
<dbReference type="SUPFAM" id="SSF52540">
    <property type="entry name" value="P-loop containing nucleoside triphosphate hydrolases"/>
    <property type="match status" value="1"/>
</dbReference>
<sequence>MATEPSVLHLKQLDLEIGAESRRLKVEDLRIPRGRVSIILGPSGSGKTTLLSVLGGLLVAKDDHPSNWNYVPYETLAEAMDGSMRHLAFRNFGFVLQGNDLFRDASVTTNLEATMLAKGLQLDGPMASGIAEDLAALGFDPTQYVSGAREVWTFSGGERQAIATMREVASDPDVIFADEPGSNLDHDRRHALVDLLCTRMRKGRRTVVMVTHDPFIAGLFGDVFHVLDKTGQLIISAARESLDGPDGARQARAIATTAGFPERLFLDALAEGDRRADERTDDAPLTETDDADEKRFPVLRVRARLAVRLGRELALRPGGKIQVSGGPGPPQLSGDGPGPRMWMPRAAGLPCLAMMTIMTLAIFFGLLAHNEVSQRFELALSDPSVRHAVVYQKTSADNPRQKIDSDIVRQLDGKPWLGPKDAAPEIDSLSLMTNPCKGLQHVFPYNYEPQAKLAFSDQSRELDRAVGLLAGCYEDEMFTQMRLSGERPVLTRMKEGFDDFEILLNGESKLVVGLIDMIDKPLGFMVSPDNDPDASYAKITPEGGAVKQVSMLSTLPSPVWDEVSVLMPLKLYQQEVEIEATGQMLVDDTAYRYVPVYDGARLFFDPAERHQVFDYLKANFIANLSNFKLMNEMDQRMRELQRSISLTALGATGFSLLVIGFGVWSLVGGNAKAQLLMRLRGFGVAWIFLAYAVIFCIYGLLAFLFSVALLVPIYLMTPDWSLWSCNVLPEWLSGASCLCPAGDPGPLRDACVREATGPVLGHAGLLGLASLIPIAMGLLVVLAALAWSNSRGLALQLRKET</sequence>
<gene>
    <name evidence="5" type="ORF">QO034_21525</name>
</gene>
<name>A0ABT7FKJ2_9RHOB</name>
<protein>
    <submittedName>
        <fullName evidence="5">ATP-binding cassette domain-containing protein</fullName>
    </submittedName>
</protein>
<keyword evidence="2 5" id="KW-0067">ATP-binding</keyword>
<reference evidence="5 6" key="1">
    <citation type="submission" date="2023-05" db="EMBL/GenBank/DDBJ databases">
        <title>Sedimentitalea sp. nov. JM2-8.</title>
        <authorList>
            <person name="Huang J."/>
        </authorList>
    </citation>
    <scope>NUCLEOTIDE SEQUENCE [LARGE SCALE GENOMIC DNA]</scope>
    <source>
        <strain evidence="5 6">JM2-8</strain>
    </source>
</reference>
<proteinExistence type="predicted"/>
<organism evidence="5 6">
    <name type="scientific">Sedimentitalea xiamensis</name>
    <dbReference type="NCBI Taxonomy" id="3050037"/>
    <lineage>
        <taxon>Bacteria</taxon>
        <taxon>Pseudomonadati</taxon>
        <taxon>Pseudomonadota</taxon>
        <taxon>Alphaproteobacteria</taxon>
        <taxon>Rhodobacterales</taxon>
        <taxon>Paracoccaceae</taxon>
        <taxon>Sedimentitalea</taxon>
    </lineage>
</organism>
<feature type="transmembrane region" description="Helical" evidence="3">
    <location>
        <begin position="644"/>
        <end position="667"/>
    </location>
</feature>
<dbReference type="SMART" id="SM00382">
    <property type="entry name" value="AAA"/>
    <property type="match status" value="1"/>
</dbReference>
<evidence type="ECO:0000256" key="3">
    <source>
        <dbReference type="SAM" id="Phobius"/>
    </source>
</evidence>
<dbReference type="InterPro" id="IPR027417">
    <property type="entry name" value="P-loop_NTPase"/>
</dbReference>
<evidence type="ECO:0000313" key="6">
    <source>
        <dbReference type="Proteomes" id="UP001227126"/>
    </source>
</evidence>
<accession>A0ABT7FKJ2</accession>
<dbReference type="GO" id="GO:0005524">
    <property type="term" value="F:ATP binding"/>
    <property type="evidence" value="ECO:0007669"/>
    <property type="project" value="UniProtKB-KW"/>
</dbReference>
<evidence type="ECO:0000256" key="1">
    <source>
        <dbReference type="ARBA" id="ARBA00022741"/>
    </source>
</evidence>
<dbReference type="InterPro" id="IPR003439">
    <property type="entry name" value="ABC_transporter-like_ATP-bd"/>
</dbReference>
<dbReference type="Pfam" id="PF00005">
    <property type="entry name" value="ABC_tran"/>
    <property type="match status" value="1"/>
</dbReference>
<dbReference type="InterPro" id="IPR003593">
    <property type="entry name" value="AAA+_ATPase"/>
</dbReference>
<feature type="transmembrane region" description="Helical" evidence="3">
    <location>
        <begin position="347"/>
        <end position="368"/>
    </location>
</feature>
<evidence type="ECO:0000313" key="5">
    <source>
        <dbReference type="EMBL" id="MDK3075651.1"/>
    </source>
</evidence>
<evidence type="ECO:0000256" key="2">
    <source>
        <dbReference type="ARBA" id="ARBA00022840"/>
    </source>
</evidence>
<dbReference type="Gene3D" id="3.40.50.300">
    <property type="entry name" value="P-loop containing nucleotide triphosphate hydrolases"/>
    <property type="match status" value="1"/>
</dbReference>
<comment type="caution">
    <text evidence="5">The sequence shown here is derived from an EMBL/GenBank/DDBJ whole genome shotgun (WGS) entry which is preliminary data.</text>
</comment>
<dbReference type="EMBL" id="JASNJE010000045">
    <property type="protein sequence ID" value="MDK3075651.1"/>
    <property type="molecule type" value="Genomic_DNA"/>
</dbReference>
<keyword evidence="1" id="KW-0547">Nucleotide-binding</keyword>